<reference evidence="2" key="1">
    <citation type="submission" date="2023-08" db="EMBL/GenBank/DDBJ databases">
        <title>Black Yeasts Isolated from many extreme environments.</title>
        <authorList>
            <person name="Coleine C."/>
            <person name="Stajich J.E."/>
            <person name="Selbmann L."/>
        </authorList>
    </citation>
    <scope>NUCLEOTIDE SEQUENCE</scope>
    <source>
        <strain evidence="2">CCFEE 5810</strain>
    </source>
</reference>
<evidence type="ECO:0000256" key="1">
    <source>
        <dbReference type="SAM" id="MobiDB-lite"/>
    </source>
</evidence>
<proteinExistence type="predicted"/>
<name>A0AAN7VKQ9_9PEZI</name>
<protein>
    <submittedName>
        <fullName evidence="2">Uncharacterized protein</fullName>
    </submittedName>
</protein>
<feature type="region of interest" description="Disordered" evidence="1">
    <location>
        <begin position="63"/>
        <end position="91"/>
    </location>
</feature>
<evidence type="ECO:0000313" key="2">
    <source>
        <dbReference type="EMBL" id="KAK5689827.1"/>
    </source>
</evidence>
<evidence type="ECO:0000313" key="3">
    <source>
        <dbReference type="Proteomes" id="UP001310594"/>
    </source>
</evidence>
<feature type="compositionally biased region" description="Basic and acidic residues" evidence="1">
    <location>
        <begin position="69"/>
        <end position="91"/>
    </location>
</feature>
<dbReference type="EMBL" id="JAVRQU010000028">
    <property type="protein sequence ID" value="KAK5689827.1"/>
    <property type="molecule type" value="Genomic_DNA"/>
</dbReference>
<organism evidence="2 3">
    <name type="scientific">Elasticomyces elasticus</name>
    <dbReference type="NCBI Taxonomy" id="574655"/>
    <lineage>
        <taxon>Eukaryota</taxon>
        <taxon>Fungi</taxon>
        <taxon>Dikarya</taxon>
        <taxon>Ascomycota</taxon>
        <taxon>Pezizomycotina</taxon>
        <taxon>Dothideomycetes</taxon>
        <taxon>Dothideomycetidae</taxon>
        <taxon>Mycosphaerellales</taxon>
        <taxon>Teratosphaeriaceae</taxon>
        <taxon>Elasticomyces</taxon>
    </lineage>
</organism>
<dbReference type="Proteomes" id="UP001310594">
    <property type="component" value="Unassembled WGS sequence"/>
</dbReference>
<dbReference type="AlphaFoldDB" id="A0AAN7VKQ9"/>
<sequence>MGYDDYCDLWGDSNLICKFIVVNNGEENYAMNMGRLNAYRVADPRSNFSIYLNQAMEILDQSSLDDYDDDRREEAKEDIVVDEDRGRRTDA</sequence>
<accession>A0AAN7VKQ9</accession>
<gene>
    <name evidence="2" type="ORF">LTR97_012586</name>
</gene>
<comment type="caution">
    <text evidence="2">The sequence shown here is derived from an EMBL/GenBank/DDBJ whole genome shotgun (WGS) entry which is preliminary data.</text>
</comment>